<name>A0A6M0CET1_9FLAO</name>
<organism evidence="2 3">
    <name type="scientific">Spongiivirga citrea</name>
    <dbReference type="NCBI Taxonomy" id="1481457"/>
    <lineage>
        <taxon>Bacteria</taxon>
        <taxon>Pseudomonadati</taxon>
        <taxon>Bacteroidota</taxon>
        <taxon>Flavobacteriia</taxon>
        <taxon>Flavobacteriales</taxon>
        <taxon>Flavobacteriaceae</taxon>
        <taxon>Spongiivirga</taxon>
    </lineage>
</organism>
<evidence type="ECO:0000256" key="1">
    <source>
        <dbReference type="SAM" id="Phobius"/>
    </source>
</evidence>
<evidence type="ECO:0000313" key="2">
    <source>
        <dbReference type="EMBL" id="NER16325.1"/>
    </source>
</evidence>
<comment type="caution">
    <text evidence="2">The sequence shown here is derived from an EMBL/GenBank/DDBJ whole genome shotgun (WGS) entry which is preliminary data.</text>
</comment>
<keyword evidence="1" id="KW-0812">Transmembrane</keyword>
<keyword evidence="1" id="KW-1133">Transmembrane helix</keyword>
<dbReference type="EMBL" id="JAABOQ010000002">
    <property type="protein sequence ID" value="NER16325.1"/>
    <property type="molecule type" value="Genomic_DNA"/>
</dbReference>
<feature type="transmembrane region" description="Helical" evidence="1">
    <location>
        <begin position="7"/>
        <end position="24"/>
    </location>
</feature>
<dbReference type="Proteomes" id="UP000474296">
    <property type="component" value="Unassembled WGS sequence"/>
</dbReference>
<proteinExistence type="predicted"/>
<sequence>MKYPKYIDYTLLLVGAIFLLFEQAKDEDANIYILIGSLIVFMYALYRVTSIWTKANPRKAREEFPSLEDTIEQEKDED</sequence>
<accession>A0A6M0CET1</accession>
<keyword evidence="3" id="KW-1185">Reference proteome</keyword>
<protein>
    <submittedName>
        <fullName evidence="2">Uncharacterized protein</fullName>
    </submittedName>
</protein>
<dbReference type="RefSeq" id="WP_164029601.1">
    <property type="nucleotide sequence ID" value="NZ_JAABOQ010000002.1"/>
</dbReference>
<feature type="transmembrane region" description="Helical" evidence="1">
    <location>
        <begin position="30"/>
        <end position="49"/>
    </location>
</feature>
<keyword evidence="1" id="KW-0472">Membrane</keyword>
<gene>
    <name evidence="2" type="ORF">GWK10_03845</name>
</gene>
<dbReference type="AlphaFoldDB" id="A0A6M0CET1"/>
<reference evidence="2 3" key="1">
    <citation type="submission" date="2020-01" db="EMBL/GenBank/DDBJ databases">
        <title>Spongiivirga citrea KCTC 32990T.</title>
        <authorList>
            <person name="Wang G."/>
        </authorList>
    </citation>
    <scope>NUCLEOTIDE SEQUENCE [LARGE SCALE GENOMIC DNA]</scope>
    <source>
        <strain evidence="2 3">KCTC 32990</strain>
    </source>
</reference>
<evidence type="ECO:0000313" key="3">
    <source>
        <dbReference type="Proteomes" id="UP000474296"/>
    </source>
</evidence>